<dbReference type="SUPFAM" id="SSF46785">
    <property type="entry name" value="Winged helix' DNA-binding domain"/>
    <property type="match status" value="1"/>
</dbReference>
<dbReference type="Gene3D" id="1.10.10.10">
    <property type="entry name" value="Winged helix-like DNA-binding domain superfamily/Winged helix DNA-binding domain"/>
    <property type="match status" value="1"/>
</dbReference>
<dbReference type="STRING" id="1121449.SAMN02745704_00271"/>
<dbReference type="PANTHER" id="PTHR33221:SF5">
    <property type="entry name" value="HTH-TYPE TRANSCRIPTIONAL REGULATOR ISCR"/>
    <property type="match status" value="1"/>
</dbReference>
<protein>
    <submittedName>
        <fullName evidence="2">Transcriptional regulator, BadM/Rrf2 family</fullName>
    </submittedName>
</protein>
<keyword evidence="3" id="KW-1185">Reference proteome</keyword>
<accession>A0A1T4W4C9</accession>
<evidence type="ECO:0000313" key="2">
    <source>
        <dbReference type="EMBL" id="SKA72057.1"/>
    </source>
</evidence>
<dbReference type="Proteomes" id="UP000190027">
    <property type="component" value="Unassembled WGS sequence"/>
</dbReference>
<dbReference type="Pfam" id="PF02082">
    <property type="entry name" value="Rrf2"/>
    <property type="match status" value="1"/>
</dbReference>
<dbReference type="PANTHER" id="PTHR33221">
    <property type="entry name" value="WINGED HELIX-TURN-HELIX TRANSCRIPTIONAL REGULATOR, RRF2 FAMILY"/>
    <property type="match status" value="1"/>
</dbReference>
<dbReference type="PROSITE" id="PS51197">
    <property type="entry name" value="HTH_RRF2_2"/>
    <property type="match status" value="1"/>
</dbReference>
<dbReference type="GO" id="GO:0005829">
    <property type="term" value="C:cytosol"/>
    <property type="evidence" value="ECO:0007669"/>
    <property type="project" value="TreeGrafter"/>
</dbReference>
<gene>
    <name evidence="2" type="ORF">SAMN02745704_00271</name>
</gene>
<evidence type="ECO:0000313" key="3">
    <source>
        <dbReference type="Proteomes" id="UP000190027"/>
    </source>
</evidence>
<dbReference type="RefSeq" id="WP_078715848.1">
    <property type="nucleotide sequence ID" value="NZ_FUYC01000001.1"/>
</dbReference>
<keyword evidence="1" id="KW-0238">DNA-binding</keyword>
<dbReference type="InterPro" id="IPR036388">
    <property type="entry name" value="WH-like_DNA-bd_sf"/>
</dbReference>
<dbReference type="GO" id="GO:0003700">
    <property type="term" value="F:DNA-binding transcription factor activity"/>
    <property type="evidence" value="ECO:0007669"/>
    <property type="project" value="TreeGrafter"/>
</dbReference>
<evidence type="ECO:0000256" key="1">
    <source>
        <dbReference type="ARBA" id="ARBA00023125"/>
    </source>
</evidence>
<reference evidence="2 3" key="1">
    <citation type="submission" date="2017-02" db="EMBL/GenBank/DDBJ databases">
        <authorList>
            <person name="Peterson S.W."/>
        </authorList>
    </citation>
    <scope>NUCLEOTIDE SEQUENCE [LARGE SCALE GENOMIC DNA]</scope>
    <source>
        <strain evidence="2 3">DSM 16080</strain>
    </source>
</reference>
<dbReference type="GO" id="GO:0003677">
    <property type="term" value="F:DNA binding"/>
    <property type="evidence" value="ECO:0007669"/>
    <property type="project" value="UniProtKB-KW"/>
</dbReference>
<dbReference type="EMBL" id="FUYC01000001">
    <property type="protein sequence ID" value="SKA72057.1"/>
    <property type="molecule type" value="Genomic_DNA"/>
</dbReference>
<dbReference type="OrthoDB" id="9800519at2"/>
<dbReference type="AlphaFoldDB" id="A0A1T4W4C9"/>
<dbReference type="InterPro" id="IPR036390">
    <property type="entry name" value="WH_DNA-bd_sf"/>
</dbReference>
<proteinExistence type="predicted"/>
<dbReference type="InterPro" id="IPR000944">
    <property type="entry name" value="Tscrpt_reg_Rrf2"/>
</dbReference>
<dbReference type="NCBIfam" id="TIGR00738">
    <property type="entry name" value="rrf2_super"/>
    <property type="match status" value="1"/>
</dbReference>
<organism evidence="2 3">
    <name type="scientific">Paucidesulfovibrio gracilis DSM 16080</name>
    <dbReference type="NCBI Taxonomy" id="1121449"/>
    <lineage>
        <taxon>Bacteria</taxon>
        <taxon>Pseudomonadati</taxon>
        <taxon>Thermodesulfobacteriota</taxon>
        <taxon>Desulfovibrionia</taxon>
        <taxon>Desulfovibrionales</taxon>
        <taxon>Desulfovibrionaceae</taxon>
        <taxon>Paucidesulfovibrio</taxon>
    </lineage>
</organism>
<sequence>MKLTTRSRYGTRMVLDIAQHAGDGPVRIGDIAKRQKVSVKYLEKLIRELRDAGLINSRRGPKGGHMLGKPAEDISVGEVVRVLEGHRHLVFCVRGKDQCERSAECLTRHLWRIASEAMFEKLDSISFADLVHDQAKCLGREEEDQDME</sequence>
<name>A0A1T4W4C9_9BACT</name>